<gene>
    <name evidence="1" type="ORF">DFA_05825</name>
</gene>
<protein>
    <submittedName>
        <fullName evidence="1">Uncharacterized protein</fullName>
    </submittedName>
</protein>
<proteinExistence type="predicted"/>
<reference evidence="2" key="1">
    <citation type="journal article" date="2011" name="Genome Res.">
        <title>Phylogeny-wide analysis of social amoeba genomes highlights ancient origins for complex intercellular communication.</title>
        <authorList>
            <person name="Heidel A.J."/>
            <person name="Lawal H.M."/>
            <person name="Felder M."/>
            <person name="Schilde C."/>
            <person name="Helps N.R."/>
            <person name="Tunggal B."/>
            <person name="Rivero F."/>
            <person name="John U."/>
            <person name="Schleicher M."/>
            <person name="Eichinger L."/>
            <person name="Platzer M."/>
            <person name="Noegel A.A."/>
            <person name="Schaap P."/>
            <person name="Gloeckner G."/>
        </authorList>
    </citation>
    <scope>NUCLEOTIDE SEQUENCE [LARGE SCALE GENOMIC DNA]</scope>
    <source>
        <strain evidence="2">SH3</strain>
    </source>
</reference>
<dbReference type="Proteomes" id="UP000007797">
    <property type="component" value="Unassembled WGS sequence"/>
</dbReference>
<organism evidence="1 2">
    <name type="scientific">Cavenderia fasciculata</name>
    <name type="common">Slime mold</name>
    <name type="synonym">Dictyostelium fasciculatum</name>
    <dbReference type="NCBI Taxonomy" id="261658"/>
    <lineage>
        <taxon>Eukaryota</taxon>
        <taxon>Amoebozoa</taxon>
        <taxon>Evosea</taxon>
        <taxon>Eumycetozoa</taxon>
        <taxon>Dictyostelia</taxon>
        <taxon>Acytosteliales</taxon>
        <taxon>Cavenderiaceae</taxon>
        <taxon>Cavenderia</taxon>
    </lineage>
</organism>
<dbReference type="AlphaFoldDB" id="F4PMU7"/>
<dbReference type="KEGG" id="dfa:DFA_05825"/>
<dbReference type="EMBL" id="GL883008">
    <property type="protein sequence ID" value="EGG23691.1"/>
    <property type="molecule type" value="Genomic_DNA"/>
</dbReference>
<evidence type="ECO:0000313" key="2">
    <source>
        <dbReference type="Proteomes" id="UP000007797"/>
    </source>
</evidence>
<sequence length="28" mass="3457">MRWIFKMSEFTHPSSFISSSSFLKYKRK</sequence>
<name>F4PMU7_CACFS</name>
<keyword evidence="2" id="KW-1185">Reference proteome</keyword>
<accession>F4PMU7</accession>
<evidence type="ECO:0000313" key="1">
    <source>
        <dbReference type="EMBL" id="EGG23691.1"/>
    </source>
</evidence>